<gene>
    <name evidence="1" type="ORF">KUCAC02_012817</name>
</gene>
<dbReference type="EMBL" id="CM043791">
    <property type="protein sequence ID" value="KAI4824294.1"/>
    <property type="molecule type" value="Genomic_DNA"/>
</dbReference>
<reference evidence="1" key="1">
    <citation type="submission" date="2022-05" db="EMBL/GenBank/DDBJ databases">
        <title>Chromosome-level genome of Chaenocephalus aceratus.</title>
        <authorList>
            <person name="Park H."/>
        </authorList>
    </citation>
    <scope>NUCLEOTIDE SEQUENCE</scope>
    <source>
        <strain evidence="1">KU_202001</strain>
    </source>
</reference>
<dbReference type="Proteomes" id="UP001057452">
    <property type="component" value="Chromosome 7"/>
</dbReference>
<protein>
    <submittedName>
        <fullName evidence="1">Uncharacterized protein</fullName>
    </submittedName>
</protein>
<organism evidence="1 2">
    <name type="scientific">Chaenocephalus aceratus</name>
    <name type="common">Blackfin icefish</name>
    <name type="synonym">Chaenichthys aceratus</name>
    <dbReference type="NCBI Taxonomy" id="36190"/>
    <lineage>
        <taxon>Eukaryota</taxon>
        <taxon>Metazoa</taxon>
        <taxon>Chordata</taxon>
        <taxon>Craniata</taxon>
        <taxon>Vertebrata</taxon>
        <taxon>Euteleostomi</taxon>
        <taxon>Actinopterygii</taxon>
        <taxon>Neopterygii</taxon>
        <taxon>Teleostei</taxon>
        <taxon>Neoteleostei</taxon>
        <taxon>Acanthomorphata</taxon>
        <taxon>Eupercaria</taxon>
        <taxon>Perciformes</taxon>
        <taxon>Notothenioidei</taxon>
        <taxon>Channichthyidae</taxon>
        <taxon>Chaenocephalus</taxon>
    </lineage>
</organism>
<sequence>MMEQMVANQMQGNKQAFGGKIPAGVIPGQMMRGPAPNVQGDPNSGTGDLGVQQMVPDIQAQQQQGMMASAQHMQMGNGHFAGHGMNFNSQFPASLGQEENRSRGWQPSQTQKKKPARKKKPKEGEGQQQVEGLGGLDGAAGMDDPELPIWVVNRIWVWKTLARNSLIFQQACRFSPDNLETREYCSSNNSKCVMMLKMQQEAGKESYVHPSRGAAPPRGLGNPPEVQRLPVSQQGNMPVMISLQGHGGVPQSPDKARGMPLMVNPQLAGAARRMSHPDAGQGPQGSSSEEPIAGAHIKQDRPTGQEIGVQPGNGTQQMMANQGSNTHMMKQGPGPSIMPQHTVASPQQQLPSQPQQAGPMTGLHFPNVPTTSQSSRPKTPNRASPRPYHHPLTPTNRPPSTEPSEINLSPERLNASIAGLFPPKINIPLPPRQPNLNRGFDQQGLNPTTLKAIGQAPPGLTLPGNNNNGSMGGNNNNSQQPFSTGTGMGGAGTKQDKQPGGQGKRASPSNSRRSSPASSRKSATPSPGRQKGTKMAITCPPPSSSWSTLRGKR</sequence>
<accession>A0ACB9XCZ2</accession>
<evidence type="ECO:0000313" key="1">
    <source>
        <dbReference type="EMBL" id="KAI4824294.1"/>
    </source>
</evidence>
<proteinExistence type="predicted"/>
<comment type="caution">
    <text evidence="1">The sequence shown here is derived from an EMBL/GenBank/DDBJ whole genome shotgun (WGS) entry which is preliminary data.</text>
</comment>
<keyword evidence="2" id="KW-1185">Reference proteome</keyword>
<evidence type="ECO:0000313" key="2">
    <source>
        <dbReference type="Proteomes" id="UP001057452"/>
    </source>
</evidence>
<name>A0ACB9XCZ2_CHAAC</name>